<sequence>MGIAHPYGGQEKCPLFHIIHPAFFNGFYGDLPLVCPGAQSCKRVMPGDVSKPRQLSSFDRQEWLLWRKKCCYHVPDILVCLVIPVVDEDQSPESLKFKDLFHAFCVRVNLP</sequence>
<name>A0A9D4J9B4_DREPO</name>
<dbReference type="AlphaFoldDB" id="A0A9D4J9B4"/>
<accession>A0A9D4J9B4</accession>
<evidence type="ECO:0000313" key="1">
    <source>
        <dbReference type="EMBL" id="KAH3801019.1"/>
    </source>
</evidence>
<reference evidence="1" key="1">
    <citation type="journal article" date="2019" name="bioRxiv">
        <title>The Genome of the Zebra Mussel, Dreissena polymorpha: A Resource for Invasive Species Research.</title>
        <authorList>
            <person name="McCartney M.A."/>
            <person name="Auch B."/>
            <person name="Kono T."/>
            <person name="Mallez S."/>
            <person name="Zhang Y."/>
            <person name="Obille A."/>
            <person name="Becker A."/>
            <person name="Abrahante J.E."/>
            <person name="Garbe J."/>
            <person name="Badalamenti J.P."/>
            <person name="Herman A."/>
            <person name="Mangelson H."/>
            <person name="Liachko I."/>
            <person name="Sullivan S."/>
            <person name="Sone E.D."/>
            <person name="Koren S."/>
            <person name="Silverstein K.A.T."/>
            <person name="Beckman K.B."/>
            <person name="Gohl D.M."/>
        </authorList>
    </citation>
    <scope>NUCLEOTIDE SEQUENCE</scope>
    <source>
        <strain evidence="1">Duluth1</strain>
        <tissue evidence="1">Whole animal</tissue>
    </source>
</reference>
<organism evidence="1 2">
    <name type="scientific">Dreissena polymorpha</name>
    <name type="common">Zebra mussel</name>
    <name type="synonym">Mytilus polymorpha</name>
    <dbReference type="NCBI Taxonomy" id="45954"/>
    <lineage>
        <taxon>Eukaryota</taxon>
        <taxon>Metazoa</taxon>
        <taxon>Spiralia</taxon>
        <taxon>Lophotrochozoa</taxon>
        <taxon>Mollusca</taxon>
        <taxon>Bivalvia</taxon>
        <taxon>Autobranchia</taxon>
        <taxon>Heteroconchia</taxon>
        <taxon>Euheterodonta</taxon>
        <taxon>Imparidentia</taxon>
        <taxon>Neoheterodontei</taxon>
        <taxon>Myida</taxon>
        <taxon>Dreissenoidea</taxon>
        <taxon>Dreissenidae</taxon>
        <taxon>Dreissena</taxon>
    </lineage>
</organism>
<protein>
    <submittedName>
        <fullName evidence="1">Uncharacterized protein</fullName>
    </submittedName>
</protein>
<dbReference type="EMBL" id="JAIWYP010000007">
    <property type="protein sequence ID" value="KAH3801019.1"/>
    <property type="molecule type" value="Genomic_DNA"/>
</dbReference>
<keyword evidence="2" id="KW-1185">Reference proteome</keyword>
<dbReference type="Proteomes" id="UP000828390">
    <property type="component" value="Unassembled WGS sequence"/>
</dbReference>
<evidence type="ECO:0000313" key="2">
    <source>
        <dbReference type="Proteomes" id="UP000828390"/>
    </source>
</evidence>
<comment type="caution">
    <text evidence="1">The sequence shown here is derived from an EMBL/GenBank/DDBJ whole genome shotgun (WGS) entry which is preliminary data.</text>
</comment>
<reference evidence="1" key="2">
    <citation type="submission" date="2020-11" db="EMBL/GenBank/DDBJ databases">
        <authorList>
            <person name="McCartney M.A."/>
            <person name="Auch B."/>
            <person name="Kono T."/>
            <person name="Mallez S."/>
            <person name="Becker A."/>
            <person name="Gohl D.M."/>
            <person name="Silverstein K.A.T."/>
            <person name="Koren S."/>
            <person name="Bechman K.B."/>
            <person name="Herman A."/>
            <person name="Abrahante J.E."/>
            <person name="Garbe J."/>
        </authorList>
    </citation>
    <scope>NUCLEOTIDE SEQUENCE</scope>
    <source>
        <strain evidence="1">Duluth1</strain>
        <tissue evidence="1">Whole animal</tissue>
    </source>
</reference>
<gene>
    <name evidence="1" type="ORF">DPMN_154663</name>
</gene>
<proteinExistence type="predicted"/>